<evidence type="ECO:0000259" key="11">
    <source>
        <dbReference type="Pfam" id="PF13609"/>
    </source>
</evidence>
<evidence type="ECO:0000256" key="5">
    <source>
        <dbReference type="ARBA" id="ARBA00022692"/>
    </source>
</evidence>
<evidence type="ECO:0000256" key="8">
    <source>
        <dbReference type="ARBA" id="ARBA00023114"/>
    </source>
</evidence>
<keyword evidence="8" id="KW-0626">Porin</keyword>
<keyword evidence="6" id="KW-0732">Signal</keyword>
<keyword evidence="4" id="KW-1134">Transmembrane beta strand</keyword>
<evidence type="ECO:0000256" key="2">
    <source>
        <dbReference type="ARBA" id="ARBA00011233"/>
    </source>
</evidence>
<evidence type="ECO:0000256" key="3">
    <source>
        <dbReference type="ARBA" id="ARBA00022448"/>
    </source>
</evidence>
<dbReference type="PANTHER" id="PTHR34501:SF9">
    <property type="entry name" value="MAJOR OUTER MEMBRANE PROTEIN P.IA"/>
    <property type="match status" value="1"/>
</dbReference>
<evidence type="ECO:0000313" key="13">
    <source>
        <dbReference type="Proteomes" id="UP000029413"/>
    </source>
</evidence>
<evidence type="ECO:0000256" key="1">
    <source>
        <dbReference type="ARBA" id="ARBA00004571"/>
    </source>
</evidence>
<dbReference type="InterPro" id="IPR023614">
    <property type="entry name" value="Porin_dom_sf"/>
</dbReference>
<comment type="subcellular location">
    <subcellularLocation>
        <location evidence="1">Cell outer membrane</location>
        <topology evidence="1">Multi-pass membrane protein</topology>
    </subcellularLocation>
</comment>
<organism evidence="12 13">
    <name type="scientific">Burkholderia cenocepacia</name>
    <dbReference type="NCBI Taxonomy" id="95486"/>
    <lineage>
        <taxon>Bacteria</taxon>
        <taxon>Pseudomonadati</taxon>
        <taxon>Pseudomonadota</taxon>
        <taxon>Betaproteobacteria</taxon>
        <taxon>Burkholderiales</taxon>
        <taxon>Burkholderiaceae</taxon>
        <taxon>Burkholderia</taxon>
        <taxon>Burkholderia cepacia complex</taxon>
    </lineage>
</organism>
<gene>
    <name evidence="12" type="ORF">DM39_4162</name>
</gene>
<dbReference type="KEGG" id="bcen:DM39_4162"/>
<dbReference type="InterPro" id="IPR050298">
    <property type="entry name" value="Gram-neg_bact_OMP"/>
</dbReference>
<proteinExistence type="predicted"/>
<evidence type="ECO:0000256" key="10">
    <source>
        <dbReference type="ARBA" id="ARBA00023237"/>
    </source>
</evidence>
<dbReference type="GO" id="GO:0006811">
    <property type="term" value="P:monoatomic ion transport"/>
    <property type="evidence" value="ECO:0007669"/>
    <property type="project" value="UniProtKB-KW"/>
</dbReference>
<keyword evidence="7" id="KW-0406">Ion transport</keyword>
<keyword evidence="10" id="KW-0998">Cell outer membrane</keyword>
<dbReference type="SUPFAM" id="SSF56935">
    <property type="entry name" value="Porins"/>
    <property type="match status" value="1"/>
</dbReference>
<keyword evidence="13" id="KW-1185">Reference proteome</keyword>
<reference evidence="12 13" key="1">
    <citation type="submission" date="2014-05" db="EMBL/GenBank/DDBJ databases">
        <authorList>
            <person name="Bishop-Lilly K.A."/>
            <person name="Broomall S.M."/>
            <person name="Chain P.S."/>
            <person name="Chertkov O."/>
            <person name="Coyne S.R."/>
            <person name="Daligault H.E."/>
            <person name="Davenport K.W."/>
            <person name="Erkkila T."/>
            <person name="Frey K.G."/>
            <person name="Gibbons H.S."/>
            <person name="Gu W."/>
            <person name="Jaissle J."/>
            <person name="Johnson S.L."/>
            <person name="Koroleva G.I."/>
            <person name="Ladner J.T."/>
            <person name="Lo C.-C."/>
            <person name="Minogue T.D."/>
            <person name="Munk C."/>
            <person name="Palacios G.F."/>
            <person name="Redden C.L."/>
            <person name="Rosenzweig C.N."/>
            <person name="Scholz M.B."/>
            <person name="Teshima H."/>
            <person name="Xu Y."/>
        </authorList>
    </citation>
    <scope>NUCLEOTIDE SEQUENCE [LARGE SCALE GENOMIC DNA]</scope>
    <source>
        <strain evidence="12 13">DDS 22E-1</strain>
    </source>
</reference>
<dbReference type="Pfam" id="PF13609">
    <property type="entry name" value="Porin_4"/>
    <property type="match status" value="1"/>
</dbReference>
<name>A0AAN0RXM8_9BURK</name>
<sequence>MFSRWNSLGKVVARRSGKMVYETVKSRCRNTRSAAWKTSAAIFALAMPCATFAQSSVTLFGTLDAGFAFLTNSGGTRNSVIKAQSTNIYLNSVRLTGKEDLGGGLQAIFGLSMLFDPYTGASLFNRLFGWTSYVGLSNENNKVVMGRLWGPLYDVTVHFDPLWGSPVSLWAMDAGGVSIPDNAIRYTRTDGPMHEDLLYSFGSNSVDAPLNGVAGGGSKSKEFSASIDYTTTSLELAAIYDNVRGPLQAGQYELGLFVPSLVPVAPTTAGRAERIVVAARYTFEKTSLFAGYRRLRTVAGNEVENSNLYWAGLNQHFTPSLLANIGVYHQRVNSIDARPTLVALQIQYFLSKSTALYATVGKVWNTADSNMGLSYATSTTLGVGQFGASVGMYHLF</sequence>
<evidence type="ECO:0000256" key="7">
    <source>
        <dbReference type="ARBA" id="ARBA00023065"/>
    </source>
</evidence>
<dbReference type="GO" id="GO:0009279">
    <property type="term" value="C:cell outer membrane"/>
    <property type="evidence" value="ECO:0007669"/>
    <property type="project" value="UniProtKB-SubCell"/>
</dbReference>
<dbReference type="GO" id="GO:0015288">
    <property type="term" value="F:porin activity"/>
    <property type="evidence" value="ECO:0007669"/>
    <property type="project" value="UniProtKB-KW"/>
</dbReference>
<dbReference type="AlphaFoldDB" id="A0AAN0RXM8"/>
<evidence type="ECO:0000256" key="9">
    <source>
        <dbReference type="ARBA" id="ARBA00023136"/>
    </source>
</evidence>
<protein>
    <submittedName>
        <fullName evidence="12">Gram-negative porin family protein</fullName>
    </submittedName>
</protein>
<dbReference type="PANTHER" id="PTHR34501">
    <property type="entry name" value="PROTEIN YDDL-RELATED"/>
    <property type="match status" value="1"/>
</dbReference>
<accession>A0AAN0RXM8</accession>
<keyword evidence="9" id="KW-0472">Membrane</keyword>
<evidence type="ECO:0000256" key="6">
    <source>
        <dbReference type="ARBA" id="ARBA00022729"/>
    </source>
</evidence>
<evidence type="ECO:0000256" key="4">
    <source>
        <dbReference type="ARBA" id="ARBA00022452"/>
    </source>
</evidence>
<dbReference type="EMBL" id="CP007784">
    <property type="protein sequence ID" value="AIO35444.1"/>
    <property type="molecule type" value="Genomic_DNA"/>
</dbReference>
<evidence type="ECO:0000313" key="12">
    <source>
        <dbReference type="EMBL" id="AIO35444.1"/>
    </source>
</evidence>
<dbReference type="InterPro" id="IPR033900">
    <property type="entry name" value="Gram_neg_porin_domain"/>
</dbReference>
<keyword evidence="5" id="KW-0812">Transmembrane</keyword>
<feature type="domain" description="Porin" evidence="11">
    <location>
        <begin position="40"/>
        <end position="365"/>
    </location>
</feature>
<dbReference type="Proteomes" id="UP000029413">
    <property type="component" value="Chromosome 2"/>
</dbReference>
<dbReference type="CDD" id="cd00342">
    <property type="entry name" value="gram_neg_porins"/>
    <property type="match status" value="1"/>
</dbReference>
<keyword evidence="3" id="KW-0813">Transport</keyword>
<dbReference type="Gene3D" id="2.40.160.10">
    <property type="entry name" value="Porin"/>
    <property type="match status" value="1"/>
</dbReference>
<dbReference type="GO" id="GO:0046930">
    <property type="term" value="C:pore complex"/>
    <property type="evidence" value="ECO:0007669"/>
    <property type="project" value="UniProtKB-KW"/>
</dbReference>
<comment type="subunit">
    <text evidence="2">Homotrimer.</text>
</comment>